<keyword evidence="3" id="KW-1185">Reference proteome</keyword>
<sequence>MTHTASKTFVARALAGATTLALVGTLAACSDDDGGASTATASTTATATSGSAFTEQAAAAATWAAGKLGDSGLLETEFDGVAYPDQGLTADLVLALVAVGDPQAADVAATLADPATVAAYVGDGTTQYAGSTAKLAATLAAADVDPTDLGGRDLLAELAATQQDSGRFSDQGGDDYSQTISQSWGVLAQAVAGDGADAGAVDYLIAQQCDDGGFSATLEAAECVSDVDATGFAVSALVAADADADAVSAATDWLGTVAETDADGAFWQTGDPAAASVNSTGVVAAALQDAGVDAADAQGWVAAQAVTEGADAGALTLAGTADVRSTTQGALALAGTGLAGLFD</sequence>
<gene>
    <name evidence="2" type="ORF">CLV28_1557</name>
</gene>
<proteinExistence type="predicted"/>
<evidence type="ECO:0000313" key="3">
    <source>
        <dbReference type="Proteomes" id="UP000231693"/>
    </source>
</evidence>
<comment type="caution">
    <text evidence="2">The sequence shown here is derived from an EMBL/GenBank/DDBJ whole genome shotgun (WGS) entry which is preliminary data.</text>
</comment>
<feature type="chain" id="PRO_5039318849" description="Prenyltransferase/squalene oxidase-like repeat protein" evidence="1">
    <location>
        <begin position="29"/>
        <end position="343"/>
    </location>
</feature>
<evidence type="ECO:0000256" key="1">
    <source>
        <dbReference type="SAM" id="SignalP"/>
    </source>
</evidence>
<organism evidence="2 3">
    <name type="scientific">Sediminihabitans luteus</name>
    <dbReference type="NCBI Taxonomy" id="1138585"/>
    <lineage>
        <taxon>Bacteria</taxon>
        <taxon>Bacillati</taxon>
        <taxon>Actinomycetota</taxon>
        <taxon>Actinomycetes</taxon>
        <taxon>Micrococcales</taxon>
        <taxon>Cellulomonadaceae</taxon>
        <taxon>Sediminihabitans</taxon>
    </lineage>
</organism>
<dbReference type="AlphaFoldDB" id="A0A2M9CQF1"/>
<dbReference type="Gene3D" id="1.50.10.20">
    <property type="match status" value="1"/>
</dbReference>
<reference evidence="2 3" key="1">
    <citation type="submission" date="2017-11" db="EMBL/GenBank/DDBJ databases">
        <title>Genomic Encyclopedia of Archaeal and Bacterial Type Strains, Phase II (KMG-II): From Individual Species to Whole Genera.</title>
        <authorList>
            <person name="Goeker M."/>
        </authorList>
    </citation>
    <scope>NUCLEOTIDE SEQUENCE [LARGE SCALE GENOMIC DNA]</scope>
    <source>
        <strain evidence="2 3">DSM 25478</strain>
    </source>
</reference>
<dbReference type="RefSeq" id="WP_157802562.1">
    <property type="nucleotide sequence ID" value="NZ_BOOX01000002.1"/>
</dbReference>
<keyword evidence="1" id="KW-0732">Signal</keyword>
<dbReference type="SUPFAM" id="SSF48239">
    <property type="entry name" value="Terpenoid cyclases/Protein prenyltransferases"/>
    <property type="match status" value="1"/>
</dbReference>
<evidence type="ECO:0000313" key="2">
    <source>
        <dbReference type="EMBL" id="PJJ74068.1"/>
    </source>
</evidence>
<accession>A0A2M9CQF1</accession>
<evidence type="ECO:0008006" key="4">
    <source>
        <dbReference type="Google" id="ProtNLM"/>
    </source>
</evidence>
<protein>
    <recommendedName>
        <fullName evidence="4">Prenyltransferase/squalene oxidase-like repeat protein</fullName>
    </recommendedName>
</protein>
<dbReference type="Proteomes" id="UP000231693">
    <property type="component" value="Unassembled WGS sequence"/>
</dbReference>
<feature type="signal peptide" evidence="1">
    <location>
        <begin position="1"/>
        <end position="28"/>
    </location>
</feature>
<dbReference type="OrthoDB" id="4842970at2"/>
<dbReference type="InterPro" id="IPR008930">
    <property type="entry name" value="Terpenoid_cyclase/PrenylTrfase"/>
</dbReference>
<dbReference type="EMBL" id="PGFE01000002">
    <property type="protein sequence ID" value="PJJ74068.1"/>
    <property type="molecule type" value="Genomic_DNA"/>
</dbReference>
<dbReference type="PROSITE" id="PS51257">
    <property type="entry name" value="PROKAR_LIPOPROTEIN"/>
    <property type="match status" value="1"/>
</dbReference>
<name>A0A2M9CQF1_9CELL</name>